<dbReference type="SUPFAM" id="SSF56935">
    <property type="entry name" value="Porins"/>
    <property type="match status" value="1"/>
</dbReference>
<dbReference type="RefSeq" id="WP_189491305.1">
    <property type="nucleotide sequence ID" value="NZ_BMZO01000009.1"/>
</dbReference>
<dbReference type="InterPro" id="IPR036942">
    <property type="entry name" value="Beta-barrel_TonB_sf"/>
</dbReference>
<evidence type="ECO:0000313" key="18">
    <source>
        <dbReference type="Proteomes" id="UP000641137"/>
    </source>
</evidence>
<keyword evidence="3 11" id="KW-0813">Transport</keyword>
<evidence type="ECO:0000256" key="8">
    <source>
        <dbReference type="ARBA" id="ARBA00023136"/>
    </source>
</evidence>
<dbReference type="Pfam" id="PF00593">
    <property type="entry name" value="TonB_dep_Rec_b-barrel"/>
    <property type="match status" value="1"/>
</dbReference>
<dbReference type="InterPro" id="IPR000531">
    <property type="entry name" value="Beta-barrel_TonB"/>
</dbReference>
<evidence type="ECO:0000256" key="9">
    <source>
        <dbReference type="ARBA" id="ARBA00023170"/>
    </source>
</evidence>
<evidence type="ECO:0000256" key="7">
    <source>
        <dbReference type="ARBA" id="ARBA00023077"/>
    </source>
</evidence>
<dbReference type="Gene3D" id="2.40.170.20">
    <property type="entry name" value="TonB-dependent receptor, beta-barrel domain"/>
    <property type="match status" value="1"/>
</dbReference>
<evidence type="ECO:0000256" key="5">
    <source>
        <dbReference type="ARBA" id="ARBA00022692"/>
    </source>
</evidence>
<dbReference type="GO" id="GO:0015232">
    <property type="term" value="F:heme transmembrane transporter activity"/>
    <property type="evidence" value="ECO:0007669"/>
    <property type="project" value="InterPro"/>
</dbReference>
<sequence>MISYKDFVSVRAAPVARCASFASCLAFSTVLPVVSIAAETSENESKLLERIIVTSGHSGDGWKGAPLSVYETPGNIGIIGRDNFVRLSSRDTQDIFDDVAGVVAESRPDNPGLNISIRGLSDQNRITMALDGARQNFLQNGHGQAASAYFDPALMRQIVLDKTTGANALSAGSLGGYVNFRTLLSEDLIKDGRTSGGEVNFATGSNAYRSNGSGAFSWRLAENIAVTAAISHKKTGRYEPGKKYPYQFDEGYFLTKFIGSENTSGLLKTEIDIDNHQKLTLGWVGYNAKFQTGSTQYINRAKVANHTFTANYTYDPDSDLIDFSANLWTNRMMKHDHRPKRRDADYGAFDNHYGLNTTGGDIANRSKVTTGFGDFTFDYGTTAFLDDARTKQISSQEDDNPTGSWFGGATPSGKRGYYSAFSKTEFKPADYQWLSLTGGLRYDHYDLKGKTYVPDFEDPEVQAMEQTDVHKDGGKLLPSVTLGITPLEGLQFFAGYDYSYRPPTTMETLFWGSHVGGGMLNMPNTALIPESARTAQIGFNIHADDLFLGGDSLRFKYAYFNRQVDDLIARSFRTTPDMPDMAYVQYVNIGGTSRMFGHELEMNYDAGSFYAGLSATALRYKLAKRFEMSSYGMTDLAQQIPFAMPPKYKLTIDAGIRLFDEKLTLGGKLRHSGKAVHIGPKSQTSKLWTKPFTVADVYGSIAFDEDRRVDFGIDNLMDRYYVDYMSHVASPGRTYKINFSTKF</sequence>
<evidence type="ECO:0000256" key="11">
    <source>
        <dbReference type="PROSITE-ProRule" id="PRU01360"/>
    </source>
</evidence>
<evidence type="ECO:0000256" key="2">
    <source>
        <dbReference type="ARBA" id="ARBA00009810"/>
    </source>
</evidence>
<name>A0A8J3DPE8_9HYPH</name>
<gene>
    <name evidence="17" type="ORF">GCM10010136_27710</name>
</gene>
<dbReference type="GO" id="GO:0015344">
    <property type="term" value="F:siderophore uptake transmembrane transporter activity"/>
    <property type="evidence" value="ECO:0007669"/>
    <property type="project" value="TreeGrafter"/>
</dbReference>
<evidence type="ECO:0000259" key="16">
    <source>
        <dbReference type="Pfam" id="PF07715"/>
    </source>
</evidence>
<evidence type="ECO:0000256" key="10">
    <source>
        <dbReference type="ARBA" id="ARBA00023237"/>
    </source>
</evidence>
<dbReference type="PROSITE" id="PS01156">
    <property type="entry name" value="TONB_DEPENDENT_REC_2"/>
    <property type="match status" value="1"/>
</dbReference>
<dbReference type="InterPro" id="IPR010917">
    <property type="entry name" value="TonB_rcpt_CS"/>
</dbReference>
<evidence type="ECO:0000256" key="12">
    <source>
        <dbReference type="PROSITE-ProRule" id="PRU10144"/>
    </source>
</evidence>
<feature type="short sequence motif" description="TonB C-terminal box" evidence="12">
    <location>
        <begin position="726"/>
        <end position="743"/>
    </location>
</feature>
<feature type="chain" id="PRO_5035321828" evidence="14">
    <location>
        <begin position="38"/>
        <end position="743"/>
    </location>
</feature>
<dbReference type="PANTHER" id="PTHR30069">
    <property type="entry name" value="TONB-DEPENDENT OUTER MEMBRANE RECEPTOR"/>
    <property type="match status" value="1"/>
</dbReference>
<comment type="subcellular location">
    <subcellularLocation>
        <location evidence="1 11">Cell outer membrane</location>
        <topology evidence="1 11">Multi-pass membrane protein</topology>
    </subcellularLocation>
</comment>
<evidence type="ECO:0000256" key="14">
    <source>
        <dbReference type="SAM" id="SignalP"/>
    </source>
</evidence>
<comment type="similarity">
    <text evidence="2 11 13">Belongs to the TonB-dependent receptor family.</text>
</comment>
<dbReference type="InterPro" id="IPR011276">
    <property type="entry name" value="TonB_haem/Hb_rcpt"/>
</dbReference>
<keyword evidence="4 11" id="KW-1134">Transmembrane beta strand</keyword>
<dbReference type="AlphaFoldDB" id="A0A8J3DPE8"/>
<dbReference type="Pfam" id="PF07715">
    <property type="entry name" value="Plug"/>
    <property type="match status" value="1"/>
</dbReference>
<dbReference type="GO" id="GO:0009279">
    <property type="term" value="C:cell outer membrane"/>
    <property type="evidence" value="ECO:0007669"/>
    <property type="project" value="UniProtKB-SubCell"/>
</dbReference>
<feature type="domain" description="TonB-dependent receptor-like beta-barrel" evidence="15">
    <location>
        <begin position="274"/>
        <end position="716"/>
    </location>
</feature>
<dbReference type="GO" id="GO:0044718">
    <property type="term" value="P:siderophore transmembrane transport"/>
    <property type="evidence" value="ECO:0007669"/>
    <property type="project" value="TreeGrafter"/>
</dbReference>
<reference evidence="17" key="2">
    <citation type="submission" date="2020-09" db="EMBL/GenBank/DDBJ databases">
        <authorList>
            <person name="Sun Q."/>
            <person name="Kim S."/>
        </authorList>
    </citation>
    <scope>NUCLEOTIDE SEQUENCE</scope>
    <source>
        <strain evidence="17">KCTC 42097</strain>
    </source>
</reference>
<evidence type="ECO:0000256" key="3">
    <source>
        <dbReference type="ARBA" id="ARBA00022448"/>
    </source>
</evidence>
<dbReference type="InterPro" id="IPR039426">
    <property type="entry name" value="TonB-dep_rcpt-like"/>
</dbReference>
<evidence type="ECO:0000256" key="13">
    <source>
        <dbReference type="RuleBase" id="RU003357"/>
    </source>
</evidence>
<dbReference type="InterPro" id="IPR012910">
    <property type="entry name" value="Plug_dom"/>
</dbReference>
<reference evidence="17" key="1">
    <citation type="journal article" date="2014" name="Int. J. Syst. Evol. Microbiol.">
        <title>Complete genome sequence of Corynebacterium casei LMG S-19264T (=DSM 44701T), isolated from a smear-ripened cheese.</title>
        <authorList>
            <consortium name="US DOE Joint Genome Institute (JGI-PGF)"/>
            <person name="Walter F."/>
            <person name="Albersmeier A."/>
            <person name="Kalinowski J."/>
            <person name="Ruckert C."/>
        </authorList>
    </citation>
    <scope>NUCLEOTIDE SEQUENCE</scope>
    <source>
        <strain evidence="17">KCTC 42097</strain>
    </source>
</reference>
<evidence type="ECO:0000259" key="15">
    <source>
        <dbReference type="Pfam" id="PF00593"/>
    </source>
</evidence>
<keyword evidence="18" id="KW-1185">Reference proteome</keyword>
<keyword evidence="7 13" id="KW-0798">TonB box</keyword>
<evidence type="ECO:0000256" key="4">
    <source>
        <dbReference type="ARBA" id="ARBA00022452"/>
    </source>
</evidence>
<dbReference type="EMBL" id="BMZO01000009">
    <property type="protein sequence ID" value="GHC76744.1"/>
    <property type="molecule type" value="Genomic_DNA"/>
</dbReference>
<proteinExistence type="inferred from homology"/>
<keyword evidence="10 11" id="KW-0998">Cell outer membrane</keyword>
<dbReference type="PANTHER" id="PTHR30069:SF41">
    <property type="entry name" value="HEME_HEMOPEXIN UTILIZATION PROTEIN C"/>
    <property type="match status" value="1"/>
</dbReference>
<dbReference type="NCBIfam" id="TIGR01785">
    <property type="entry name" value="TonB-hemin"/>
    <property type="match status" value="1"/>
</dbReference>
<dbReference type="Gene3D" id="2.170.130.10">
    <property type="entry name" value="TonB-dependent receptor, plug domain"/>
    <property type="match status" value="1"/>
</dbReference>
<feature type="domain" description="TonB-dependent receptor plug" evidence="16">
    <location>
        <begin position="69"/>
        <end position="176"/>
    </location>
</feature>
<dbReference type="Proteomes" id="UP000641137">
    <property type="component" value="Unassembled WGS sequence"/>
</dbReference>
<evidence type="ECO:0000313" key="17">
    <source>
        <dbReference type="EMBL" id="GHC76744.1"/>
    </source>
</evidence>
<keyword evidence="5 11" id="KW-0812">Transmembrane</keyword>
<protein>
    <submittedName>
        <fullName evidence="17">Ligand-gated channel</fullName>
    </submittedName>
</protein>
<evidence type="ECO:0000256" key="1">
    <source>
        <dbReference type="ARBA" id="ARBA00004571"/>
    </source>
</evidence>
<keyword evidence="6 14" id="KW-0732">Signal</keyword>
<evidence type="ECO:0000256" key="6">
    <source>
        <dbReference type="ARBA" id="ARBA00022729"/>
    </source>
</evidence>
<dbReference type="InterPro" id="IPR037066">
    <property type="entry name" value="Plug_dom_sf"/>
</dbReference>
<dbReference type="PROSITE" id="PS52016">
    <property type="entry name" value="TONB_DEPENDENT_REC_3"/>
    <property type="match status" value="1"/>
</dbReference>
<accession>A0A8J3DPE8</accession>
<organism evidence="17 18">
    <name type="scientific">Limoniibacter endophyticus</name>
    <dbReference type="NCBI Taxonomy" id="1565040"/>
    <lineage>
        <taxon>Bacteria</taxon>
        <taxon>Pseudomonadati</taxon>
        <taxon>Pseudomonadota</taxon>
        <taxon>Alphaproteobacteria</taxon>
        <taxon>Hyphomicrobiales</taxon>
        <taxon>Bartonellaceae</taxon>
        <taxon>Limoniibacter</taxon>
    </lineage>
</organism>
<keyword evidence="8 11" id="KW-0472">Membrane</keyword>
<comment type="caution">
    <text evidence="17">The sequence shown here is derived from an EMBL/GenBank/DDBJ whole genome shotgun (WGS) entry which is preliminary data.</text>
</comment>
<feature type="signal peptide" evidence="14">
    <location>
        <begin position="1"/>
        <end position="37"/>
    </location>
</feature>
<keyword evidence="9" id="KW-0675">Receptor</keyword>